<accession>A0A6G4X8C7</accession>
<dbReference type="Pfam" id="PF00975">
    <property type="entry name" value="Thioesterase"/>
    <property type="match status" value="2"/>
</dbReference>
<feature type="region of interest" description="Disordered" evidence="1">
    <location>
        <begin position="1"/>
        <end position="22"/>
    </location>
</feature>
<dbReference type="InterPro" id="IPR029058">
    <property type="entry name" value="AB_hydrolase_fold"/>
</dbReference>
<organism evidence="3 4">
    <name type="scientific">Streptomyces boncukensis</name>
    <dbReference type="NCBI Taxonomy" id="2711219"/>
    <lineage>
        <taxon>Bacteria</taxon>
        <taxon>Bacillati</taxon>
        <taxon>Actinomycetota</taxon>
        <taxon>Actinomycetes</taxon>
        <taxon>Kitasatosporales</taxon>
        <taxon>Streptomycetaceae</taxon>
        <taxon>Streptomyces</taxon>
    </lineage>
</organism>
<name>A0A6G4X8C7_9ACTN</name>
<dbReference type="InterPro" id="IPR001031">
    <property type="entry name" value="Thioesterase"/>
</dbReference>
<dbReference type="Gene3D" id="3.40.50.1820">
    <property type="entry name" value="alpha/beta hydrolase"/>
    <property type="match status" value="2"/>
</dbReference>
<dbReference type="AlphaFoldDB" id="A0A6G4X8C7"/>
<dbReference type="SUPFAM" id="SSF53474">
    <property type="entry name" value="alpha/beta-Hydrolases"/>
    <property type="match status" value="2"/>
</dbReference>
<feature type="domain" description="Thioesterase" evidence="2">
    <location>
        <begin position="24"/>
        <end position="136"/>
    </location>
</feature>
<proteinExistence type="predicted"/>
<feature type="non-terminal residue" evidence="3">
    <location>
        <position position="1"/>
    </location>
</feature>
<protein>
    <recommendedName>
        <fullName evidence="2">Thioesterase domain-containing protein</fullName>
    </recommendedName>
</protein>
<dbReference type="EMBL" id="JAAKZZ010000893">
    <property type="protein sequence ID" value="NGO73775.1"/>
    <property type="molecule type" value="Genomic_DNA"/>
</dbReference>
<evidence type="ECO:0000313" key="3">
    <source>
        <dbReference type="EMBL" id="NGO73775.1"/>
    </source>
</evidence>
<evidence type="ECO:0000256" key="1">
    <source>
        <dbReference type="SAM" id="MobiDB-lite"/>
    </source>
</evidence>
<feature type="domain" description="Thioesterase" evidence="2">
    <location>
        <begin position="297"/>
        <end position="399"/>
    </location>
</feature>
<feature type="compositionally biased region" description="Basic and acidic residues" evidence="1">
    <location>
        <begin position="11"/>
        <end position="21"/>
    </location>
</feature>
<comment type="caution">
    <text evidence="3">The sequence shown here is derived from an EMBL/GenBank/DDBJ whole genome shotgun (WGS) entry which is preliminary data.</text>
</comment>
<sequence length="575" mass="61302">APRARVVPFHEPGDGGPDGHRPPPLYCLHGETGELTWLTHHAPVLARGGAVLGVEAPGFGAQDGAAPPGTVGEIADADAEAILGHRPQGPYRVAGFGLAAPVAAEVSRRLLDAGHEVTELVLLGADEPDAAVEAARAARAAGGAPVADVAGLFAEVWGAARPPRPSGGERDLPAAEAAALLGAAAGCPLPADRLSSWLEDAAAWRGGYLEALEQYAPRPLAGTTLATAVRGSAGAGGDWSRWIVPPPHTIDLPCSAASPASADAARALARHGSEETGGAPGRLLVPVNLQGDKAPTFWGHHLYGEVSYGVYLSRHLGLDYPFVGVEQVDMASRVHEFDSIEEMATRYIEEIRRSHPDVPYPLGGCSFGGVLAFEMARQLLLAGCEVPHLVAIDPIMPTTGAWDSIDWGAMTPEEVESLSVVILGNAYCIRWGVEEKIRLADIGGLELGEQLDVIARHIVARSARRPRHDAIAGQIRLKHEVLLRNNQLLVDYRPQPLPKPVDTTVFHATRGFLSPDNDNDLPEVKRSDDDRSNGFAEFVRGEVTVHDVEADHFEIAYDHNLRRIAERLRPLFDTL</sequence>
<gene>
    <name evidence="3" type="ORF">G5C65_36760</name>
</gene>
<evidence type="ECO:0000259" key="2">
    <source>
        <dbReference type="Pfam" id="PF00975"/>
    </source>
</evidence>
<keyword evidence="4" id="KW-1185">Reference proteome</keyword>
<dbReference type="RefSeq" id="WP_165303375.1">
    <property type="nucleotide sequence ID" value="NZ_JAAKZZ010000893.1"/>
</dbReference>
<evidence type="ECO:0000313" key="4">
    <source>
        <dbReference type="Proteomes" id="UP000477722"/>
    </source>
</evidence>
<dbReference type="Proteomes" id="UP000477722">
    <property type="component" value="Unassembled WGS sequence"/>
</dbReference>
<feature type="non-terminal residue" evidence="3">
    <location>
        <position position="575"/>
    </location>
</feature>
<reference evidence="3 4" key="1">
    <citation type="submission" date="2020-02" db="EMBL/GenBank/DDBJ databases">
        <title>Whole-genome analyses of novel actinobacteria.</title>
        <authorList>
            <person name="Sahin N."/>
            <person name="Tatar D."/>
        </authorList>
    </citation>
    <scope>NUCLEOTIDE SEQUENCE [LARGE SCALE GENOMIC DNA]</scope>
    <source>
        <strain evidence="3 4">SB3404</strain>
    </source>
</reference>